<evidence type="ECO:0000256" key="2">
    <source>
        <dbReference type="ARBA" id="ARBA00023125"/>
    </source>
</evidence>
<evidence type="ECO:0000313" key="6">
    <source>
        <dbReference type="Proteomes" id="UP001207408"/>
    </source>
</evidence>
<dbReference type="Gene3D" id="3.30.450.20">
    <property type="entry name" value="PAS domain"/>
    <property type="match status" value="1"/>
</dbReference>
<evidence type="ECO:0000256" key="3">
    <source>
        <dbReference type="ARBA" id="ARBA00023163"/>
    </source>
</evidence>
<dbReference type="InterPro" id="IPR036388">
    <property type="entry name" value="WH-like_DNA-bd_sf"/>
</dbReference>
<dbReference type="PANTHER" id="PTHR44688">
    <property type="entry name" value="DNA-BINDING TRANSCRIPTIONAL ACTIVATOR DEVR_DOSR"/>
    <property type="match status" value="1"/>
</dbReference>
<dbReference type="AlphaFoldDB" id="A0AAE3MGZ2"/>
<proteinExistence type="predicted"/>
<dbReference type="Proteomes" id="UP001207408">
    <property type="component" value="Unassembled WGS sequence"/>
</dbReference>
<evidence type="ECO:0000313" key="5">
    <source>
        <dbReference type="EMBL" id="MCW3807798.1"/>
    </source>
</evidence>
<dbReference type="GO" id="GO:0006355">
    <property type="term" value="P:regulation of DNA-templated transcription"/>
    <property type="evidence" value="ECO:0007669"/>
    <property type="project" value="InterPro"/>
</dbReference>
<dbReference type="InterPro" id="IPR013655">
    <property type="entry name" value="PAS_fold_3"/>
</dbReference>
<keyword evidence="2" id="KW-0238">DNA-binding</keyword>
<name>A0AAE3MGZ2_9BACT</name>
<organism evidence="5 6">
    <name type="scientific">Plebeiibacterium marinum</name>
    <dbReference type="NCBI Taxonomy" id="2992111"/>
    <lineage>
        <taxon>Bacteria</taxon>
        <taxon>Pseudomonadati</taxon>
        <taxon>Bacteroidota</taxon>
        <taxon>Bacteroidia</taxon>
        <taxon>Marinilabiliales</taxon>
        <taxon>Marinilabiliaceae</taxon>
        <taxon>Plebeiibacterium</taxon>
    </lineage>
</organism>
<gene>
    <name evidence="5" type="ORF">OM074_19370</name>
</gene>
<dbReference type="PANTHER" id="PTHR44688:SF16">
    <property type="entry name" value="DNA-BINDING TRANSCRIPTIONAL ACTIVATOR DEVR_DOSR"/>
    <property type="match status" value="1"/>
</dbReference>
<dbReference type="Pfam" id="PF08447">
    <property type="entry name" value="PAS_3"/>
    <property type="match status" value="1"/>
</dbReference>
<dbReference type="PRINTS" id="PR00038">
    <property type="entry name" value="HTHLUXR"/>
</dbReference>
<evidence type="ECO:0000259" key="4">
    <source>
        <dbReference type="PROSITE" id="PS50043"/>
    </source>
</evidence>
<reference evidence="5" key="1">
    <citation type="submission" date="2022-10" db="EMBL/GenBank/DDBJ databases">
        <authorList>
            <person name="Yu W.X."/>
        </authorList>
    </citation>
    <scope>NUCLEOTIDE SEQUENCE</scope>
    <source>
        <strain evidence="5">D04</strain>
    </source>
</reference>
<protein>
    <submittedName>
        <fullName evidence="5">LuxR C-terminal-related transcriptional regulator</fullName>
    </submittedName>
</protein>
<accession>A0AAE3MGZ2</accession>
<keyword evidence="6" id="KW-1185">Reference proteome</keyword>
<keyword evidence="3" id="KW-0804">Transcription</keyword>
<dbReference type="InterPro" id="IPR000792">
    <property type="entry name" value="Tscrpt_reg_LuxR_C"/>
</dbReference>
<feature type="domain" description="HTH luxR-type" evidence="4">
    <location>
        <begin position="167"/>
        <end position="232"/>
    </location>
</feature>
<dbReference type="InterPro" id="IPR035965">
    <property type="entry name" value="PAS-like_dom_sf"/>
</dbReference>
<dbReference type="GO" id="GO:0003677">
    <property type="term" value="F:DNA binding"/>
    <property type="evidence" value="ECO:0007669"/>
    <property type="project" value="UniProtKB-KW"/>
</dbReference>
<dbReference type="PROSITE" id="PS50043">
    <property type="entry name" value="HTH_LUXR_2"/>
    <property type="match status" value="1"/>
</dbReference>
<evidence type="ECO:0000256" key="1">
    <source>
        <dbReference type="ARBA" id="ARBA00023015"/>
    </source>
</evidence>
<comment type="caution">
    <text evidence="5">The sequence shown here is derived from an EMBL/GenBank/DDBJ whole genome shotgun (WGS) entry which is preliminary data.</text>
</comment>
<dbReference type="SUPFAM" id="SSF46894">
    <property type="entry name" value="C-terminal effector domain of the bipartite response regulators"/>
    <property type="match status" value="1"/>
</dbReference>
<dbReference type="CDD" id="cd06170">
    <property type="entry name" value="LuxR_C_like"/>
    <property type="match status" value="1"/>
</dbReference>
<dbReference type="Gene3D" id="1.10.10.10">
    <property type="entry name" value="Winged helix-like DNA-binding domain superfamily/Winged helix DNA-binding domain"/>
    <property type="match status" value="1"/>
</dbReference>
<dbReference type="InterPro" id="IPR016032">
    <property type="entry name" value="Sig_transdc_resp-reg_C-effctor"/>
</dbReference>
<dbReference type="PROSITE" id="PS00622">
    <property type="entry name" value="HTH_LUXR_1"/>
    <property type="match status" value="1"/>
</dbReference>
<keyword evidence="1" id="KW-0805">Transcription regulation</keyword>
<dbReference type="RefSeq" id="WP_301202266.1">
    <property type="nucleotide sequence ID" value="NZ_JAPDPI010000062.1"/>
</dbReference>
<dbReference type="SMART" id="SM00421">
    <property type="entry name" value="HTH_LUXR"/>
    <property type="match status" value="1"/>
</dbReference>
<dbReference type="Pfam" id="PF00196">
    <property type="entry name" value="GerE"/>
    <property type="match status" value="1"/>
</dbReference>
<dbReference type="SUPFAM" id="SSF55785">
    <property type="entry name" value="PYP-like sensor domain (PAS domain)"/>
    <property type="match status" value="1"/>
</dbReference>
<sequence length="233" mass="27055">MNNQSLLYNEINTLDDVSLEAKISFYEEILNSMPASVHVTQIDENLNTLPLWVNKTFEKIIGFNLKERQKYGYAGSNGHFYHPDDIYSIKNNIRYLIENPHIPFGSIVFRIKTASNSYKWIYMIGKVFKKTSVGYQFLCVAIDIDDRLAFNNREMNIYLKEISRLTNQVKLSKLTKTERKTIALFGKGFSTKEVASKLNRSYETINNHKRNIFKKLGFHKITELVSFAEICGL</sequence>
<dbReference type="EMBL" id="JAPDPI010000062">
    <property type="protein sequence ID" value="MCW3807798.1"/>
    <property type="molecule type" value="Genomic_DNA"/>
</dbReference>